<proteinExistence type="predicted"/>
<accession>A0A812YK20</accession>
<reference evidence="2" key="1">
    <citation type="submission" date="2021-02" db="EMBL/GenBank/DDBJ databases">
        <authorList>
            <person name="Dougan E. K."/>
            <person name="Rhodes N."/>
            <person name="Thang M."/>
            <person name="Chan C."/>
        </authorList>
    </citation>
    <scope>NUCLEOTIDE SEQUENCE</scope>
</reference>
<evidence type="ECO:0000313" key="2">
    <source>
        <dbReference type="EMBL" id="CAE7786028.1"/>
    </source>
</evidence>
<feature type="non-terminal residue" evidence="2">
    <location>
        <position position="337"/>
    </location>
</feature>
<gene>
    <name evidence="2" type="ORF">SPIL2461_LOCUS23431</name>
</gene>
<dbReference type="EMBL" id="CAJNIZ010048295">
    <property type="protein sequence ID" value="CAE7786028.1"/>
    <property type="molecule type" value="Genomic_DNA"/>
</dbReference>
<dbReference type="AlphaFoldDB" id="A0A812YK20"/>
<comment type="caution">
    <text evidence="2">The sequence shown here is derived from an EMBL/GenBank/DDBJ whole genome shotgun (WGS) entry which is preliminary data.</text>
</comment>
<dbReference type="OrthoDB" id="446734at2759"/>
<keyword evidence="3" id="KW-1185">Reference proteome</keyword>
<sequence length="337" mass="37894">MASASTRPREEDQMTKNTPDEAQDVKVGLTLGEGSELVVELGSIEAAVQELQDARLLSKGNLLEAAARGEIAGVSKLRAEYLKEMSECGVPSRRSDLPVRVEAHNHGSVHGYKDELMEKAWKDAAYGAVLLIDPTVSGLEEILERSRVAESPLGILAFPSDVPSETFFELSNGVAQRTRIVGGDATLSRFGAVDWKAKRFMVAETATFIAALRSSLSEADQVEIIAIMELLTFVVFATEEGNTWSKEVIFYMTDNQNVQSWLSKRRPRSRAARRLILLLHRLEVECHFRCVPVYIRTYRNQLADWLSREELAKVRFDLEAEGWVEVEFFEDWQQLVE</sequence>
<dbReference type="Proteomes" id="UP000649617">
    <property type="component" value="Unassembled WGS sequence"/>
</dbReference>
<name>A0A812YK20_SYMPI</name>
<evidence type="ECO:0000256" key="1">
    <source>
        <dbReference type="SAM" id="MobiDB-lite"/>
    </source>
</evidence>
<evidence type="ECO:0000313" key="3">
    <source>
        <dbReference type="Proteomes" id="UP000649617"/>
    </source>
</evidence>
<organism evidence="2 3">
    <name type="scientific">Symbiodinium pilosum</name>
    <name type="common">Dinoflagellate</name>
    <dbReference type="NCBI Taxonomy" id="2952"/>
    <lineage>
        <taxon>Eukaryota</taxon>
        <taxon>Sar</taxon>
        <taxon>Alveolata</taxon>
        <taxon>Dinophyceae</taxon>
        <taxon>Suessiales</taxon>
        <taxon>Symbiodiniaceae</taxon>
        <taxon>Symbiodinium</taxon>
    </lineage>
</organism>
<feature type="region of interest" description="Disordered" evidence="1">
    <location>
        <begin position="1"/>
        <end position="24"/>
    </location>
</feature>
<protein>
    <submittedName>
        <fullName evidence="2">Uncharacterized protein</fullName>
    </submittedName>
</protein>